<evidence type="ECO:0000256" key="1">
    <source>
        <dbReference type="SAM" id="MobiDB-lite"/>
    </source>
</evidence>
<name>A0ABT1A828_9PSEU</name>
<protein>
    <submittedName>
        <fullName evidence="3">Dihydrofolate reductase family protein</fullName>
    </submittedName>
</protein>
<feature type="compositionally biased region" description="Basic residues" evidence="1">
    <location>
        <begin position="140"/>
        <end position="153"/>
    </location>
</feature>
<dbReference type="Proteomes" id="UP001165283">
    <property type="component" value="Unassembled WGS sequence"/>
</dbReference>
<dbReference type="EMBL" id="JAGSOV010000061">
    <property type="protein sequence ID" value="MCO1659058.1"/>
    <property type="molecule type" value="Genomic_DNA"/>
</dbReference>
<evidence type="ECO:0000313" key="4">
    <source>
        <dbReference type="Proteomes" id="UP001165283"/>
    </source>
</evidence>
<dbReference type="Gene3D" id="3.40.430.10">
    <property type="entry name" value="Dihydrofolate Reductase, subunit A"/>
    <property type="match status" value="1"/>
</dbReference>
<evidence type="ECO:0000259" key="2">
    <source>
        <dbReference type="Pfam" id="PF01872"/>
    </source>
</evidence>
<sequence length="203" mass="22479">MVAGLLMSMDGVVESVDGWEEPLLRRGATRAAGRGIRRIDALLIGRRTFDGHEQLRNAYPDAPVLGLIDATPTYVVPSTLRHPPRPGTHLLDGRITAHITRLLREGDGDLQVLGGPTLVRSRWREGLIAATACRPGDRARRGRPRRRHLRGRRDRPAHPQRVERAGARSRRGGTSEHRAELVAWTVATGVEPSTPGEHGHRMR</sequence>
<feature type="domain" description="Bacterial bifunctional deaminase-reductase C-terminal" evidence="2">
    <location>
        <begin position="5"/>
        <end position="128"/>
    </location>
</feature>
<dbReference type="Pfam" id="PF01872">
    <property type="entry name" value="RibD_C"/>
    <property type="match status" value="1"/>
</dbReference>
<feature type="compositionally biased region" description="Basic and acidic residues" evidence="1">
    <location>
        <begin position="154"/>
        <end position="166"/>
    </location>
</feature>
<dbReference type="InterPro" id="IPR002734">
    <property type="entry name" value="RibDG_C"/>
</dbReference>
<feature type="region of interest" description="Disordered" evidence="1">
    <location>
        <begin position="135"/>
        <end position="178"/>
    </location>
</feature>
<evidence type="ECO:0000313" key="3">
    <source>
        <dbReference type="EMBL" id="MCO1659058.1"/>
    </source>
</evidence>
<dbReference type="InterPro" id="IPR024072">
    <property type="entry name" value="DHFR-like_dom_sf"/>
</dbReference>
<comment type="caution">
    <text evidence="3">The sequence shown here is derived from an EMBL/GenBank/DDBJ whole genome shotgun (WGS) entry which is preliminary data.</text>
</comment>
<accession>A0ABT1A828</accession>
<dbReference type="SUPFAM" id="SSF53597">
    <property type="entry name" value="Dihydrofolate reductase-like"/>
    <property type="match status" value="1"/>
</dbReference>
<proteinExistence type="predicted"/>
<gene>
    <name evidence="3" type="ORF">KDL28_28710</name>
</gene>
<keyword evidence="4" id="KW-1185">Reference proteome</keyword>
<organism evidence="3 4">
    <name type="scientific">Pseudonocardia humida</name>
    <dbReference type="NCBI Taxonomy" id="2800819"/>
    <lineage>
        <taxon>Bacteria</taxon>
        <taxon>Bacillati</taxon>
        <taxon>Actinomycetota</taxon>
        <taxon>Actinomycetes</taxon>
        <taxon>Pseudonocardiales</taxon>
        <taxon>Pseudonocardiaceae</taxon>
        <taxon>Pseudonocardia</taxon>
    </lineage>
</organism>
<reference evidence="3" key="1">
    <citation type="submission" date="2021-04" db="EMBL/GenBank/DDBJ databases">
        <title>Pseudonocardia sp. nov., isolated from sandy soil of mangrove forest.</title>
        <authorList>
            <person name="Zan Z."/>
            <person name="Huang R."/>
            <person name="Liu W."/>
        </authorList>
    </citation>
    <scope>NUCLEOTIDE SEQUENCE</scope>
    <source>
        <strain evidence="3">S2-4</strain>
    </source>
</reference>